<dbReference type="InterPro" id="IPR032675">
    <property type="entry name" value="LRR_dom_sf"/>
</dbReference>
<sequence length="192" mass="21904">MVFIPSSQLKLKNGLIPLATKLEEDNFSTWKKLVLLTIRTLKLDVHLDPAKTPPQFEEIVSLEVKVTKSASGDSTYTYGDSIPKAKKTLPALQHLELSNVHELKKIDFEIHNKNNASAFKSLETLKFENLPCWRQWHFLDEFDGLPQLRILSIRKCHVLRGDLPAHLPTLEKLTIVECEKLTCSLSKTPKLH</sequence>
<protein>
    <submittedName>
        <fullName evidence="1">Uncharacterized protein</fullName>
    </submittedName>
</protein>
<gene>
    <name evidence="1" type="ORF">PIB30_034651</name>
</gene>
<comment type="caution">
    <text evidence="1">The sequence shown here is derived from an EMBL/GenBank/DDBJ whole genome shotgun (WGS) entry which is preliminary data.</text>
</comment>
<reference evidence="1 2" key="1">
    <citation type="journal article" date="2023" name="Plants (Basel)">
        <title>Bridging the Gap: Combining Genomics and Transcriptomics Approaches to Understand Stylosanthes scabra, an Orphan Legume from the Brazilian Caatinga.</title>
        <authorList>
            <person name="Ferreira-Neto J.R.C."/>
            <person name="da Silva M.D."/>
            <person name="Binneck E."/>
            <person name="de Melo N.F."/>
            <person name="da Silva R.H."/>
            <person name="de Melo A.L.T.M."/>
            <person name="Pandolfi V."/>
            <person name="Bustamante F.O."/>
            <person name="Brasileiro-Vidal A.C."/>
            <person name="Benko-Iseppon A.M."/>
        </authorList>
    </citation>
    <scope>NUCLEOTIDE SEQUENCE [LARGE SCALE GENOMIC DNA]</scope>
    <source>
        <tissue evidence="1">Leaves</tissue>
    </source>
</reference>
<organism evidence="1 2">
    <name type="scientific">Stylosanthes scabra</name>
    <dbReference type="NCBI Taxonomy" id="79078"/>
    <lineage>
        <taxon>Eukaryota</taxon>
        <taxon>Viridiplantae</taxon>
        <taxon>Streptophyta</taxon>
        <taxon>Embryophyta</taxon>
        <taxon>Tracheophyta</taxon>
        <taxon>Spermatophyta</taxon>
        <taxon>Magnoliopsida</taxon>
        <taxon>eudicotyledons</taxon>
        <taxon>Gunneridae</taxon>
        <taxon>Pentapetalae</taxon>
        <taxon>rosids</taxon>
        <taxon>fabids</taxon>
        <taxon>Fabales</taxon>
        <taxon>Fabaceae</taxon>
        <taxon>Papilionoideae</taxon>
        <taxon>50 kb inversion clade</taxon>
        <taxon>dalbergioids sensu lato</taxon>
        <taxon>Dalbergieae</taxon>
        <taxon>Pterocarpus clade</taxon>
        <taxon>Stylosanthes</taxon>
    </lineage>
</organism>
<evidence type="ECO:0000313" key="1">
    <source>
        <dbReference type="EMBL" id="MED6219308.1"/>
    </source>
</evidence>
<dbReference type="SUPFAM" id="SSF52058">
    <property type="entry name" value="L domain-like"/>
    <property type="match status" value="1"/>
</dbReference>
<proteinExistence type="predicted"/>
<dbReference type="Gene3D" id="3.80.10.10">
    <property type="entry name" value="Ribonuclease Inhibitor"/>
    <property type="match status" value="1"/>
</dbReference>
<name>A0ABU6ZCN9_9FABA</name>
<keyword evidence="2" id="KW-1185">Reference proteome</keyword>
<evidence type="ECO:0000313" key="2">
    <source>
        <dbReference type="Proteomes" id="UP001341840"/>
    </source>
</evidence>
<dbReference type="Proteomes" id="UP001341840">
    <property type="component" value="Unassembled WGS sequence"/>
</dbReference>
<accession>A0ABU6ZCN9</accession>
<dbReference type="EMBL" id="JASCZI010272022">
    <property type="protein sequence ID" value="MED6219308.1"/>
    <property type="molecule type" value="Genomic_DNA"/>
</dbReference>